<dbReference type="GO" id="GO:0032993">
    <property type="term" value="C:protein-DNA complex"/>
    <property type="evidence" value="ECO:0007669"/>
    <property type="project" value="TreeGrafter"/>
</dbReference>
<dbReference type="AlphaFoldDB" id="A0A2Y9ABX2"/>
<evidence type="ECO:0000256" key="3">
    <source>
        <dbReference type="ARBA" id="ARBA00023015"/>
    </source>
</evidence>
<dbReference type="GO" id="GO:0000976">
    <property type="term" value="F:transcription cis-regulatory region binding"/>
    <property type="evidence" value="ECO:0007669"/>
    <property type="project" value="TreeGrafter"/>
</dbReference>
<dbReference type="Gene3D" id="3.40.50.2300">
    <property type="match status" value="1"/>
</dbReference>
<evidence type="ECO:0000256" key="1">
    <source>
        <dbReference type="ARBA" id="ARBA00022553"/>
    </source>
</evidence>
<name>A0A2Y9ABX2_9RHOB</name>
<dbReference type="EMBL" id="QGDJ01000002">
    <property type="protein sequence ID" value="PWJ21036.1"/>
    <property type="molecule type" value="Genomic_DNA"/>
</dbReference>
<dbReference type="Proteomes" id="UP000245839">
    <property type="component" value="Unassembled WGS sequence"/>
</dbReference>
<evidence type="ECO:0000256" key="4">
    <source>
        <dbReference type="ARBA" id="ARBA00023125"/>
    </source>
</evidence>
<dbReference type="SUPFAM" id="SSF52172">
    <property type="entry name" value="CheY-like"/>
    <property type="match status" value="1"/>
</dbReference>
<proteinExistence type="predicted"/>
<dbReference type="GO" id="GO:0005829">
    <property type="term" value="C:cytosol"/>
    <property type="evidence" value="ECO:0007669"/>
    <property type="project" value="TreeGrafter"/>
</dbReference>
<dbReference type="RefSeq" id="WP_281271224.1">
    <property type="nucleotide sequence ID" value="NZ_QGDJ01000002.1"/>
</dbReference>
<evidence type="ECO:0000256" key="2">
    <source>
        <dbReference type="ARBA" id="ARBA00023012"/>
    </source>
</evidence>
<dbReference type="PANTHER" id="PTHR48111">
    <property type="entry name" value="REGULATOR OF RPOS"/>
    <property type="match status" value="1"/>
</dbReference>
<keyword evidence="4" id="KW-0238">DNA-binding</keyword>
<reference evidence="9 11" key="1">
    <citation type="submission" date="2016-10" db="EMBL/GenBank/DDBJ databases">
        <authorList>
            <person name="Cai Z."/>
        </authorList>
    </citation>
    <scope>NUCLEOTIDE SEQUENCE [LARGE SCALE GENOMIC DNA]</scope>
    <source>
        <strain evidence="9 11">DSM 25227</strain>
    </source>
</reference>
<sequence length="55" mass="6121">MRPDLIVRDVGLPEFDGFEVCRHMRGRGEAVPIHFLTARDDAVDRIVGLALSADD</sequence>
<evidence type="ECO:0000259" key="7">
    <source>
        <dbReference type="PROSITE" id="PS50110"/>
    </source>
</evidence>
<dbReference type="InterPro" id="IPR039420">
    <property type="entry name" value="WalR-like"/>
</dbReference>
<feature type="modified residue" description="4-aspartylphosphate" evidence="6">
    <location>
        <position position="9"/>
    </location>
</feature>
<dbReference type="Pfam" id="PF00072">
    <property type="entry name" value="Response_reg"/>
    <property type="match status" value="1"/>
</dbReference>
<keyword evidence="5" id="KW-0804">Transcription</keyword>
<reference evidence="8 10" key="2">
    <citation type="submission" date="2018-03" db="EMBL/GenBank/DDBJ databases">
        <title>Genomic Encyclopedia of Archaeal and Bacterial Type Strains, Phase II (KMG-II): from individual species to whole genera.</title>
        <authorList>
            <person name="Goeker M."/>
        </authorList>
    </citation>
    <scope>NUCLEOTIDE SEQUENCE [LARGE SCALE GENOMIC DNA]</scope>
    <source>
        <strain evidence="8 10">DSM 25227</strain>
    </source>
</reference>
<keyword evidence="2" id="KW-0902">Two-component regulatory system</keyword>
<evidence type="ECO:0000313" key="9">
    <source>
        <dbReference type="EMBL" id="SSA41446.1"/>
    </source>
</evidence>
<dbReference type="GO" id="GO:0006355">
    <property type="term" value="P:regulation of DNA-templated transcription"/>
    <property type="evidence" value="ECO:0007669"/>
    <property type="project" value="TreeGrafter"/>
</dbReference>
<dbReference type="Proteomes" id="UP000251571">
    <property type="component" value="Unassembled WGS sequence"/>
</dbReference>
<dbReference type="PROSITE" id="PS50110">
    <property type="entry name" value="RESPONSE_REGULATORY"/>
    <property type="match status" value="1"/>
</dbReference>
<dbReference type="GO" id="GO:0000156">
    <property type="term" value="F:phosphorelay response regulator activity"/>
    <property type="evidence" value="ECO:0007669"/>
    <property type="project" value="TreeGrafter"/>
</dbReference>
<evidence type="ECO:0000313" key="8">
    <source>
        <dbReference type="EMBL" id="PWJ21036.1"/>
    </source>
</evidence>
<evidence type="ECO:0000313" key="10">
    <source>
        <dbReference type="Proteomes" id="UP000245839"/>
    </source>
</evidence>
<dbReference type="PANTHER" id="PTHR48111:SF1">
    <property type="entry name" value="TWO-COMPONENT RESPONSE REGULATOR ORR33"/>
    <property type="match status" value="1"/>
</dbReference>
<keyword evidence="10" id="KW-1185">Reference proteome</keyword>
<feature type="domain" description="Response regulatory" evidence="7">
    <location>
        <begin position="1"/>
        <end position="55"/>
    </location>
</feature>
<gene>
    <name evidence="8" type="ORF">BCF38_102284</name>
    <name evidence="9" type="ORF">SAMN05421539_102284</name>
</gene>
<keyword evidence="1 6" id="KW-0597">Phosphoprotein</keyword>
<evidence type="ECO:0000256" key="6">
    <source>
        <dbReference type="PROSITE-ProRule" id="PRU00169"/>
    </source>
</evidence>
<keyword evidence="3" id="KW-0805">Transcription regulation</keyword>
<evidence type="ECO:0000256" key="5">
    <source>
        <dbReference type="ARBA" id="ARBA00023163"/>
    </source>
</evidence>
<dbReference type="InterPro" id="IPR001789">
    <property type="entry name" value="Sig_transdc_resp-reg_receiver"/>
</dbReference>
<organism evidence="9 11">
    <name type="scientific">Jannaschia seohaensis</name>
    <dbReference type="NCBI Taxonomy" id="475081"/>
    <lineage>
        <taxon>Bacteria</taxon>
        <taxon>Pseudomonadati</taxon>
        <taxon>Pseudomonadota</taxon>
        <taxon>Alphaproteobacteria</taxon>
        <taxon>Rhodobacterales</taxon>
        <taxon>Roseobacteraceae</taxon>
        <taxon>Jannaschia</taxon>
    </lineage>
</organism>
<dbReference type="InterPro" id="IPR011006">
    <property type="entry name" value="CheY-like_superfamily"/>
</dbReference>
<protein>
    <submittedName>
        <fullName evidence="8">Two-component system OmpR family response regulator/two-component system alkaline phosphatase synthesis response regulator PhoP/two-component system catabolic regulation response regulator CreB</fullName>
    </submittedName>
    <submittedName>
        <fullName evidence="9">Two-component system, OmpR family, response regulator/two-component system, OmpR family, alkaline phosphatase synthesis response regulator PhoP/two-component system, OmpR family, catabolic...</fullName>
    </submittedName>
</protein>
<accession>A0A2Y9ABX2</accession>
<evidence type="ECO:0000313" key="11">
    <source>
        <dbReference type="Proteomes" id="UP000251571"/>
    </source>
</evidence>
<dbReference type="EMBL" id="UETC01000002">
    <property type="protein sequence ID" value="SSA41446.1"/>
    <property type="molecule type" value="Genomic_DNA"/>
</dbReference>